<protein>
    <submittedName>
        <fullName evidence="6">ABC transporter substrate-binding protein</fullName>
    </submittedName>
</protein>
<dbReference type="PANTHER" id="PTHR35936">
    <property type="entry name" value="MEMBRANE-BOUND LYTIC MUREIN TRANSGLYCOSYLASE F"/>
    <property type="match status" value="1"/>
</dbReference>
<dbReference type="PANTHER" id="PTHR35936:SF25">
    <property type="entry name" value="ABC TRANSPORTER SUBSTRATE-BINDING PROTEIN"/>
    <property type="match status" value="1"/>
</dbReference>
<evidence type="ECO:0000313" key="8">
    <source>
        <dbReference type="Proteomes" id="UP000515591"/>
    </source>
</evidence>
<evidence type="ECO:0000259" key="4">
    <source>
        <dbReference type="SMART" id="SM00062"/>
    </source>
</evidence>
<accession>A0A679GC60</accession>
<feature type="chain" id="PRO_5043212080" evidence="3">
    <location>
        <begin position="24"/>
        <end position="251"/>
    </location>
</feature>
<comment type="similarity">
    <text evidence="1">Belongs to the bacterial solute-binding protein 3 family.</text>
</comment>
<keyword evidence="2 3" id="KW-0732">Signal</keyword>
<reference evidence="5 8" key="1">
    <citation type="submission" date="2019-12" db="EMBL/GenBank/DDBJ databases">
        <title>complete genome sequences of Pseudomonas otitidis str. WP8-S17-CRE-03 isolated from wastewater treatment plant effluent.</title>
        <authorList>
            <person name="Sekizuka T."/>
            <person name="Itokawa K."/>
            <person name="Yatsu K."/>
            <person name="Inamine Y."/>
            <person name="Kuroda M."/>
        </authorList>
    </citation>
    <scope>NUCLEOTIDE SEQUENCE [LARGE SCALE GENOMIC DNA]</scope>
    <source>
        <strain evidence="5 8">WP8-S17-CRE-03</strain>
    </source>
</reference>
<dbReference type="RefSeq" id="WP_172432382.1">
    <property type="nucleotide sequence ID" value="NZ_AP022213.1"/>
</dbReference>
<dbReference type="Proteomes" id="UP000515591">
    <property type="component" value="Chromosome"/>
</dbReference>
<evidence type="ECO:0000313" key="7">
    <source>
        <dbReference type="Proteomes" id="UP000501237"/>
    </source>
</evidence>
<evidence type="ECO:0000313" key="6">
    <source>
        <dbReference type="EMBL" id="BCA26452.1"/>
    </source>
</evidence>
<dbReference type="GeneID" id="57395639"/>
<dbReference type="Gene3D" id="3.40.190.10">
    <property type="entry name" value="Periplasmic binding protein-like II"/>
    <property type="match status" value="2"/>
</dbReference>
<dbReference type="KEGG" id="poj:PtoMrB4_04290"/>
<evidence type="ECO:0000313" key="5">
    <source>
        <dbReference type="EMBL" id="BBT14380.1"/>
    </source>
</evidence>
<organism evidence="6 7">
    <name type="scientific">Metapseudomonas otitidis</name>
    <dbReference type="NCBI Taxonomy" id="319939"/>
    <lineage>
        <taxon>Bacteria</taxon>
        <taxon>Pseudomonadati</taxon>
        <taxon>Pseudomonadota</taxon>
        <taxon>Gammaproteobacteria</taxon>
        <taxon>Pseudomonadales</taxon>
        <taxon>Pseudomonadaceae</taxon>
        <taxon>Metapseudomonas</taxon>
    </lineage>
</organism>
<gene>
    <name evidence="6" type="ORF">PtoMrB4_04290</name>
    <name evidence="5" type="ORF">WP8S17C03_04290</name>
</gene>
<dbReference type="Proteomes" id="UP000501237">
    <property type="component" value="Chromosome"/>
</dbReference>
<dbReference type="EMBL" id="AP022213">
    <property type="protein sequence ID" value="BBT14380.1"/>
    <property type="molecule type" value="Genomic_DNA"/>
</dbReference>
<feature type="domain" description="Solute-binding protein family 3/N-terminal" evidence="4">
    <location>
        <begin position="26"/>
        <end position="245"/>
    </location>
</feature>
<proteinExistence type="inferred from homology"/>
<dbReference type="AlphaFoldDB" id="A0A679GC60"/>
<dbReference type="InterPro" id="IPR001638">
    <property type="entry name" value="Solute-binding_3/MltF_N"/>
</dbReference>
<reference evidence="6 7" key="2">
    <citation type="journal article" date="2020" name="Microbiol. Resour. Announc.">
        <title>Complete genome sequence of Pseudomonas otitidis strain MrB4, isolated from Lake Biwa in Japan.</title>
        <authorList>
            <person name="Miyazaki K."/>
            <person name="Hase E."/>
            <person name="Maruya T."/>
        </authorList>
    </citation>
    <scope>NUCLEOTIDE SEQUENCE [LARGE SCALE GENOMIC DNA]</scope>
    <source>
        <strain evidence="6 7">MrB4</strain>
    </source>
</reference>
<evidence type="ECO:0000256" key="2">
    <source>
        <dbReference type="ARBA" id="ARBA00022729"/>
    </source>
</evidence>
<evidence type="ECO:0000256" key="3">
    <source>
        <dbReference type="SAM" id="SignalP"/>
    </source>
</evidence>
<sequence>MKRTSWLPGLVLSCLLFCPLAQAREWLAVGTDFPQLYEQDGQGRFIGLGADLLRVVLGEMGDSVRFELYPWARAQLMVAEGRADILVGPYRTPEREMRMLFTRHAFYRDRLVFYARSDQPLEWGGDYARLQGQRVAAIRGWVYGDRFDHARAHLDLRSVEGVGNALLMLQHGRIDLLATNERNSRPWIEALPAGSLVQLQPAIDSKDGYFAFPRREPYEALKVRFDETFQRLLEDGRFARMAAEAGVQVPE</sequence>
<dbReference type="SUPFAM" id="SSF53850">
    <property type="entry name" value="Periplasmic binding protein-like II"/>
    <property type="match status" value="1"/>
</dbReference>
<dbReference type="Pfam" id="PF00497">
    <property type="entry name" value="SBP_bac_3"/>
    <property type="match status" value="1"/>
</dbReference>
<dbReference type="SMART" id="SM00062">
    <property type="entry name" value="PBPb"/>
    <property type="match status" value="1"/>
</dbReference>
<feature type="signal peptide" evidence="3">
    <location>
        <begin position="1"/>
        <end position="23"/>
    </location>
</feature>
<name>A0A679GC60_9GAMM</name>
<evidence type="ECO:0000256" key="1">
    <source>
        <dbReference type="ARBA" id="ARBA00010333"/>
    </source>
</evidence>
<dbReference type="EMBL" id="AP022642">
    <property type="protein sequence ID" value="BCA26452.1"/>
    <property type="molecule type" value="Genomic_DNA"/>
</dbReference>